<feature type="non-terminal residue" evidence="1">
    <location>
        <position position="181"/>
    </location>
</feature>
<dbReference type="EMBL" id="BARS01005379">
    <property type="protein sequence ID" value="GAF72485.1"/>
    <property type="molecule type" value="Genomic_DNA"/>
</dbReference>
<accession>X0T8V6</accession>
<comment type="caution">
    <text evidence="1">The sequence shown here is derived from an EMBL/GenBank/DDBJ whole genome shotgun (WGS) entry which is preliminary data.</text>
</comment>
<proteinExistence type="predicted"/>
<organism evidence="1">
    <name type="scientific">marine sediment metagenome</name>
    <dbReference type="NCBI Taxonomy" id="412755"/>
    <lineage>
        <taxon>unclassified sequences</taxon>
        <taxon>metagenomes</taxon>
        <taxon>ecological metagenomes</taxon>
    </lineage>
</organism>
<sequence>MTPGALAPLACLAVLALSGCGVTPHTRAAGAVATLAVRPVVWNAANAPVGNVRAVADTGDVLCVFAEDGASIFSAGAVVSRDEHVKGWASGDSIYATDGTTRWLVGIDGAGHVHRLRAMSTFEDVTARYQLGGKRVRGATVVGPGRVGFLLESEIALSDASRVAVLSSSRFTMFAGGGGFG</sequence>
<name>X0T8V6_9ZZZZ</name>
<protein>
    <submittedName>
        <fullName evidence="1">Uncharacterized protein</fullName>
    </submittedName>
</protein>
<dbReference type="AlphaFoldDB" id="X0T8V6"/>
<gene>
    <name evidence="1" type="ORF">S01H1_10542</name>
</gene>
<reference evidence="1" key="1">
    <citation type="journal article" date="2014" name="Front. Microbiol.">
        <title>High frequency of phylogenetically diverse reductive dehalogenase-homologous genes in deep subseafloor sedimentary metagenomes.</title>
        <authorList>
            <person name="Kawai M."/>
            <person name="Futagami T."/>
            <person name="Toyoda A."/>
            <person name="Takaki Y."/>
            <person name="Nishi S."/>
            <person name="Hori S."/>
            <person name="Arai W."/>
            <person name="Tsubouchi T."/>
            <person name="Morono Y."/>
            <person name="Uchiyama I."/>
            <person name="Ito T."/>
            <person name="Fujiyama A."/>
            <person name="Inagaki F."/>
            <person name="Takami H."/>
        </authorList>
    </citation>
    <scope>NUCLEOTIDE SEQUENCE</scope>
    <source>
        <strain evidence="1">Expedition CK06-06</strain>
    </source>
</reference>
<evidence type="ECO:0000313" key="1">
    <source>
        <dbReference type="EMBL" id="GAF72485.1"/>
    </source>
</evidence>